<dbReference type="GO" id="GO:0009922">
    <property type="term" value="F:fatty acid elongase activity"/>
    <property type="evidence" value="ECO:0007669"/>
    <property type="project" value="InterPro"/>
</dbReference>
<dbReference type="PANTHER" id="PTHR11157:SF30">
    <property type="entry name" value="ELONGATION OF LONG CHAIN FATTY ACIDS PROTEIN 2"/>
    <property type="match status" value="1"/>
</dbReference>
<comment type="similarity">
    <text evidence="11">Belongs to the ELO family.</text>
</comment>
<evidence type="ECO:0000313" key="12">
    <source>
        <dbReference type="EMBL" id="CAI5447488.1"/>
    </source>
</evidence>
<comment type="subcellular location">
    <subcellularLocation>
        <location evidence="1">Membrane</location>
        <topology evidence="1">Multi-pass membrane protein</topology>
    </subcellularLocation>
</comment>
<keyword evidence="4 11" id="KW-0808">Transferase</keyword>
<dbReference type="GO" id="GO:0034626">
    <property type="term" value="P:fatty acid elongation, polyunsaturated fatty acid"/>
    <property type="evidence" value="ECO:0007669"/>
    <property type="project" value="TreeGrafter"/>
</dbReference>
<keyword evidence="13" id="KW-1185">Reference proteome</keyword>
<evidence type="ECO:0000256" key="6">
    <source>
        <dbReference type="ARBA" id="ARBA00022832"/>
    </source>
</evidence>
<evidence type="ECO:0000256" key="5">
    <source>
        <dbReference type="ARBA" id="ARBA00022692"/>
    </source>
</evidence>
<comment type="pathway">
    <text evidence="2">Lipid metabolism; fatty acid biosynthesis.</text>
</comment>
<dbReference type="GO" id="GO:0034625">
    <property type="term" value="P:fatty acid elongation, monounsaturated fatty acid"/>
    <property type="evidence" value="ECO:0007669"/>
    <property type="project" value="TreeGrafter"/>
</dbReference>
<evidence type="ECO:0000256" key="8">
    <source>
        <dbReference type="ARBA" id="ARBA00023098"/>
    </source>
</evidence>
<name>A0A9P1N2G9_9PELO</name>
<dbReference type="PANTHER" id="PTHR11157">
    <property type="entry name" value="FATTY ACID ACYL TRANSFERASE-RELATED"/>
    <property type="match status" value="1"/>
</dbReference>
<feature type="transmembrane region" description="Helical" evidence="11">
    <location>
        <begin position="164"/>
        <end position="184"/>
    </location>
</feature>
<dbReference type="GO" id="GO:0030148">
    <property type="term" value="P:sphingolipid biosynthetic process"/>
    <property type="evidence" value="ECO:0007669"/>
    <property type="project" value="TreeGrafter"/>
</dbReference>
<sequence>MATSQVATFNDVMFQPWNLAKTDSYMKNTFVPLTYKIAVGYLITIYFGQKIMKNRKPFELQGLLAAWNFMFSLFSGIAAYKLIPELIGVFAKDGFVASYCQNESYYTDASTGFWGWAFVMSKAPELGDTMFLVLRKKPVIFMHWYHHALTFVYAIITYSEHQAWARWSLALNLTVHTVMYFYFGVRALNIKTPRPVAKFITTIQITQFVISCYIFAHLVFIKSYDLVPGCAVSWNVLSIGGVMYLSYLYLFAEFFYKAYIKKSTGGANKAKSQ</sequence>
<gene>
    <name evidence="12" type="ORF">CAMP_LOCUS10125</name>
</gene>
<organism evidence="12 13">
    <name type="scientific">Caenorhabditis angaria</name>
    <dbReference type="NCBI Taxonomy" id="860376"/>
    <lineage>
        <taxon>Eukaryota</taxon>
        <taxon>Metazoa</taxon>
        <taxon>Ecdysozoa</taxon>
        <taxon>Nematoda</taxon>
        <taxon>Chromadorea</taxon>
        <taxon>Rhabditida</taxon>
        <taxon>Rhabditina</taxon>
        <taxon>Rhabditomorpha</taxon>
        <taxon>Rhabditoidea</taxon>
        <taxon>Rhabditidae</taxon>
        <taxon>Peloderinae</taxon>
        <taxon>Caenorhabditis</taxon>
    </lineage>
</organism>
<accession>A0A9P1N2G9</accession>
<dbReference type="AlphaFoldDB" id="A0A9P1N2G9"/>
<feature type="transmembrane region" description="Helical" evidence="11">
    <location>
        <begin position="60"/>
        <end position="83"/>
    </location>
</feature>
<evidence type="ECO:0000256" key="11">
    <source>
        <dbReference type="RuleBase" id="RU361115"/>
    </source>
</evidence>
<evidence type="ECO:0000256" key="9">
    <source>
        <dbReference type="ARBA" id="ARBA00023136"/>
    </source>
</evidence>
<evidence type="ECO:0000256" key="7">
    <source>
        <dbReference type="ARBA" id="ARBA00022989"/>
    </source>
</evidence>
<evidence type="ECO:0000256" key="10">
    <source>
        <dbReference type="ARBA" id="ARBA00023160"/>
    </source>
</evidence>
<keyword evidence="10 11" id="KW-0275">Fatty acid biosynthesis</keyword>
<dbReference type="InterPro" id="IPR002076">
    <property type="entry name" value="ELO_fam"/>
</dbReference>
<evidence type="ECO:0000256" key="4">
    <source>
        <dbReference type="ARBA" id="ARBA00022679"/>
    </source>
</evidence>
<protein>
    <recommendedName>
        <fullName evidence="14">Very-long-chain 3-oxoacyl-CoA synthase</fullName>
    </recommendedName>
</protein>
<evidence type="ECO:0000256" key="2">
    <source>
        <dbReference type="ARBA" id="ARBA00005194"/>
    </source>
</evidence>
<keyword evidence="5 11" id="KW-0812">Transmembrane</keyword>
<keyword evidence="7 11" id="KW-1133">Transmembrane helix</keyword>
<keyword evidence="3 11" id="KW-0444">Lipid biosynthesis</keyword>
<evidence type="ECO:0000313" key="13">
    <source>
        <dbReference type="Proteomes" id="UP001152747"/>
    </source>
</evidence>
<dbReference type="GO" id="GO:0019367">
    <property type="term" value="P:fatty acid elongation, saturated fatty acid"/>
    <property type="evidence" value="ECO:0007669"/>
    <property type="project" value="TreeGrafter"/>
</dbReference>
<keyword evidence="6 11" id="KW-0276">Fatty acid metabolism</keyword>
<reference evidence="12" key="1">
    <citation type="submission" date="2022-11" db="EMBL/GenBank/DDBJ databases">
        <authorList>
            <person name="Kikuchi T."/>
        </authorList>
    </citation>
    <scope>NUCLEOTIDE SEQUENCE</scope>
    <source>
        <strain evidence="12">PS1010</strain>
    </source>
</reference>
<proteinExistence type="inferred from homology"/>
<dbReference type="EMBL" id="CANHGI010000004">
    <property type="protein sequence ID" value="CAI5447488.1"/>
    <property type="molecule type" value="Genomic_DNA"/>
</dbReference>
<evidence type="ECO:0000256" key="1">
    <source>
        <dbReference type="ARBA" id="ARBA00004141"/>
    </source>
</evidence>
<feature type="transmembrane region" description="Helical" evidence="11">
    <location>
        <begin position="141"/>
        <end position="158"/>
    </location>
</feature>
<dbReference type="GO" id="GO:0005789">
    <property type="term" value="C:endoplasmic reticulum membrane"/>
    <property type="evidence" value="ECO:0007669"/>
    <property type="project" value="TreeGrafter"/>
</dbReference>
<feature type="transmembrane region" description="Helical" evidence="11">
    <location>
        <begin position="196"/>
        <end position="220"/>
    </location>
</feature>
<dbReference type="Pfam" id="PF01151">
    <property type="entry name" value="ELO"/>
    <property type="match status" value="1"/>
</dbReference>
<feature type="transmembrane region" description="Helical" evidence="11">
    <location>
        <begin position="29"/>
        <end position="48"/>
    </location>
</feature>
<evidence type="ECO:0000256" key="3">
    <source>
        <dbReference type="ARBA" id="ARBA00022516"/>
    </source>
</evidence>
<dbReference type="OrthoDB" id="10259681at2759"/>
<dbReference type="Proteomes" id="UP001152747">
    <property type="component" value="Unassembled WGS sequence"/>
</dbReference>
<comment type="caution">
    <text evidence="12">The sequence shown here is derived from an EMBL/GenBank/DDBJ whole genome shotgun (WGS) entry which is preliminary data.</text>
</comment>
<keyword evidence="8 11" id="KW-0443">Lipid metabolism</keyword>
<keyword evidence="9 11" id="KW-0472">Membrane</keyword>
<evidence type="ECO:0008006" key="14">
    <source>
        <dbReference type="Google" id="ProtNLM"/>
    </source>
</evidence>
<dbReference type="GO" id="GO:0042761">
    <property type="term" value="P:very long-chain fatty acid biosynthetic process"/>
    <property type="evidence" value="ECO:0007669"/>
    <property type="project" value="TreeGrafter"/>
</dbReference>
<feature type="transmembrane region" description="Helical" evidence="11">
    <location>
        <begin position="232"/>
        <end position="252"/>
    </location>
</feature>